<sequence>MSETLAQALASNHQLVLLCQQLQRDAGRKGAVFSVIANDKVINFLATAPDLDEEAIVTRMAPAFVRKMEDVQCADLLRELVDNDTGEWSSTFDEIMARARRLLRK</sequence>
<protein>
    <submittedName>
        <fullName evidence="1">Uncharacterized protein</fullName>
    </submittedName>
</protein>
<organism evidence="1">
    <name type="scientific">uncultured Caudovirales phage</name>
    <dbReference type="NCBI Taxonomy" id="2100421"/>
    <lineage>
        <taxon>Viruses</taxon>
        <taxon>Duplodnaviria</taxon>
        <taxon>Heunggongvirae</taxon>
        <taxon>Uroviricota</taxon>
        <taxon>Caudoviricetes</taxon>
        <taxon>Peduoviridae</taxon>
        <taxon>Maltschvirus</taxon>
        <taxon>Maltschvirus maltsch</taxon>
    </lineage>
</organism>
<dbReference type="EMBL" id="LR796209">
    <property type="protein sequence ID" value="CAB4127379.1"/>
    <property type="molecule type" value="Genomic_DNA"/>
</dbReference>
<evidence type="ECO:0000313" key="1">
    <source>
        <dbReference type="EMBL" id="CAB4127379.1"/>
    </source>
</evidence>
<gene>
    <name evidence="1" type="ORF">UFOVP75_167</name>
</gene>
<proteinExistence type="predicted"/>
<reference evidence="1" key="1">
    <citation type="submission" date="2020-04" db="EMBL/GenBank/DDBJ databases">
        <authorList>
            <person name="Chiriac C."/>
            <person name="Salcher M."/>
            <person name="Ghai R."/>
            <person name="Kavagutti S V."/>
        </authorList>
    </citation>
    <scope>NUCLEOTIDE SEQUENCE</scope>
</reference>
<accession>A0A6J5L669</accession>
<name>A0A6J5L669_9CAUD</name>